<dbReference type="Pfam" id="PF01370">
    <property type="entry name" value="Epimerase"/>
    <property type="match status" value="1"/>
</dbReference>
<feature type="domain" description="NAD(P)-binding" evidence="3">
    <location>
        <begin position="1"/>
        <end position="64"/>
    </location>
</feature>
<dbReference type="SUPFAM" id="SSF51735">
    <property type="entry name" value="NAD(P)-binding Rossmann-fold domains"/>
    <property type="match status" value="1"/>
</dbReference>
<dbReference type="AlphaFoldDB" id="A0A5J9W351"/>
<reference evidence="4 5" key="1">
    <citation type="journal article" date="2019" name="Sci. Rep.">
        <title>A high-quality genome of Eragrostis curvula grass provides insights into Poaceae evolution and supports new strategies to enhance forage quality.</title>
        <authorList>
            <person name="Carballo J."/>
            <person name="Santos B.A.C.M."/>
            <person name="Zappacosta D."/>
            <person name="Garbus I."/>
            <person name="Selva J.P."/>
            <person name="Gallo C.A."/>
            <person name="Diaz A."/>
            <person name="Albertini E."/>
            <person name="Caccamo M."/>
            <person name="Echenique V."/>
        </authorList>
    </citation>
    <scope>NUCLEOTIDE SEQUENCE [LARGE SCALE GENOMIC DNA]</scope>
    <source>
        <strain evidence="5">cv. Victoria</strain>
        <tissue evidence="4">Leaf</tissue>
    </source>
</reference>
<evidence type="ECO:0000313" key="5">
    <source>
        <dbReference type="Proteomes" id="UP000324897"/>
    </source>
</evidence>
<name>A0A5J9W351_9POAL</name>
<dbReference type="OrthoDB" id="2735536at2759"/>
<protein>
    <recommendedName>
        <fullName evidence="6">NAD-dependent epimerase/dehydratase domain-containing protein</fullName>
    </recommendedName>
</protein>
<dbReference type="Proteomes" id="UP000324897">
    <property type="component" value="Unassembled WGS sequence"/>
</dbReference>
<feature type="domain" description="NAD-dependent epimerase/dehydratase" evidence="2">
    <location>
        <begin position="120"/>
        <end position="270"/>
    </location>
</feature>
<dbReference type="Gene3D" id="3.40.50.720">
    <property type="entry name" value="NAD(P)-binding Rossmann-like Domain"/>
    <property type="match status" value="2"/>
</dbReference>
<dbReference type="GO" id="GO:0016616">
    <property type="term" value="F:oxidoreductase activity, acting on the CH-OH group of donors, NAD or NADP as acceptor"/>
    <property type="evidence" value="ECO:0007669"/>
    <property type="project" value="TreeGrafter"/>
</dbReference>
<gene>
    <name evidence="4" type="ORF">EJB05_08743</name>
</gene>
<accession>A0A5J9W351</accession>
<evidence type="ECO:0000313" key="4">
    <source>
        <dbReference type="EMBL" id="TVU42343.1"/>
    </source>
</evidence>
<comment type="caution">
    <text evidence="4">The sequence shown here is derived from an EMBL/GenBank/DDBJ whole genome shotgun (WGS) entry which is preliminary data.</text>
</comment>
<dbReference type="PANTHER" id="PTHR10366">
    <property type="entry name" value="NAD DEPENDENT EPIMERASE/DEHYDRATASE"/>
    <property type="match status" value="1"/>
</dbReference>
<keyword evidence="1" id="KW-0560">Oxidoreductase</keyword>
<dbReference type="InterPro" id="IPR001509">
    <property type="entry name" value="Epimerase_deHydtase"/>
</dbReference>
<dbReference type="EMBL" id="RWGY01000005">
    <property type="protein sequence ID" value="TVU42343.1"/>
    <property type="molecule type" value="Genomic_DNA"/>
</dbReference>
<dbReference type="Pfam" id="PF16363">
    <property type="entry name" value="GDP_Man_Dehyd"/>
    <property type="match status" value="1"/>
</dbReference>
<evidence type="ECO:0000256" key="1">
    <source>
        <dbReference type="ARBA" id="ARBA00023002"/>
    </source>
</evidence>
<keyword evidence="5" id="KW-1185">Reference proteome</keyword>
<feature type="non-terminal residue" evidence="4">
    <location>
        <position position="360"/>
    </location>
</feature>
<sequence>GFIASWHVKLLLEKGYTVRGTVRNPDDDAKNAHLRALDGATERLTLVRADLLDKESLTAAFQGCEGVFDTASPVTDDPLYRVSFFDADHNLSIFLEECAPSLPRTDNMSGTLTVAMETMQEKMIEPAVTGTRNVINAAADAGSVRRVVFTSSIGAVYMDPRHGPGAEVDETCWGDLEYCKNTKNWYCYGKTMAEQAAWELAKQRRLDLVVVNPSLVLGPMLQTAVNASTWHILKYLDGSVQTYADAAQAYVHVCDVAAAHLRVHEAPDAHGRYLCAGLTLHRGEVCRMLAKLFPEYPVPTECKGGAGETVQGCRFSSRRLTELGVEVTPASLCLYDTVTSLQQKGFLPRSTMNCRKLLIG</sequence>
<evidence type="ECO:0000259" key="2">
    <source>
        <dbReference type="Pfam" id="PF01370"/>
    </source>
</evidence>
<dbReference type="InterPro" id="IPR016040">
    <property type="entry name" value="NAD(P)-bd_dom"/>
</dbReference>
<dbReference type="PANTHER" id="PTHR10366:SF653">
    <property type="entry name" value="OS08G0277200 PROTEIN"/>
    <property type="match status" value="1"/>
</dbReference>
<dbReference type="CDD" id="cd08958">
    <property type="entry name" value="FR_SDR_e"/>
    <property type="match status" value="1"/>
</dbReference>
<evidence type="ECO:0008006" key="6">
    <source>
        <dbReference type="Google" id="ProtNLM"/>
    </source>
</evidence>
<organism evidence="4 5">
    <name type="scientific">Eragrostis curvula</name>
    <name type="common">weeping love grass</name>
    <dbReference type="NCBI Taxonomy" id="38414"/>
    <lineage>
        <taxon>Eukaryota</taxon>
        <taxon>Viridiplantae</taxon>
        <taxon>Streptophyta</taxon>
        <taxon>Embryophyta</taxon>
        <taxon>Tracheophyta</taxon>
        <taxon>Spermatophyta</taxon>
        <taxon>Magnoliopsida</taxon>
        <taxon>Liliopsida</taxon>
        <taxon>Poales</taxon>
        <taxon>Poaceae</taxon>
        <taxon>PACMAD clade</taxon>
        <taxon>Chloridoideae</taxon>
        <taxon>Eragrostideae</taxon>
        <taxon>Eragrostidinae</taxon>
        <taxon>Eragrostis</taxon>
    </lineage>
</organism>
<dbReference type="Gramene" id="TVU42343">
    <property type="protein sequence ID" value="TVU42343"/>
    <property type="gene ID" value="EJB05_08743"/>
</dbReference>
<feature type="non-terminal residue" evidence="4">
    <location>
        <position position="1"/>
    </location>
</feature>
<evidence type="ECO:0000259" key="3">
    <source>
        <dbReference type="Pfam" id="PF16363"/>
    </source>
</evidence>
<dbReference type="InterPro" id="IPR050425">
    <property type="entry name" value="NAD(P)_dehydrat-like"/>
</dbReference>
<dbReference type="InterPro" id="IPR036291">
    <property type="entry name" value="NAD(P)-bd_dom_sf"/>
</dbReference>
<proteinExistence type="predicted"/>